<evidence type="ECO:0000313" key="4">
    <source>
        <dbReference type="Proteomes" id="UP001454036"/>
    </source>
</evidence>
<proteinExistence type="predicted"/>
<dbReference type="FunFam" id="3.40.50.1820:FF:000270">
    <property type="entry name" value="Alpha/beta-Hydrolases superfamily protein"/>
    <property type="match status" value="1"/>
</dbReference>
<accession>A0AAV3NUA5</accession>
<feature type="chain" id="PRO_5043741358" evidence="1">
    <location>
        <begin position="22"/>
        <end position="336"/>
    </location>
</feature>
<keyword evidence="4" id="KW-1185">Reference proteome</keyword>
<gene>
    <name evidence="3" type="ORF">LIER_35660</name>
</gene>
<dbReference type="Gene3D" id="3.40.50.1820">
    <property type="entry name" value="alpha/beta hydrolase"/>
    <property type="match status" value="1"/>
</dbReference>
<evidence type="ECO:0000256" key="1">
    <source>
        <dbReference type="SAM" id="SignalP"/>
    </source>
</evidence>
<feature type="domain" description="AB hydrolase-1" evidence="2">
    <location>
        <begin position="67"/>
        <end position="315"/>
    </location>
</feature>
<name>A0AAV3NUA5_LITER</name>
<keyword evidence="1" id="KW-0732">Signal</keyword>
<keyword evidence="3" id="KW-0378">Hydrolase</keyword>
<protein>
    <submittedName>
        <fullName evidence="3">Hydrolase</fullName>
    </submittedName>
</protein>
<organism evidence="3 4">
    <name type="scientific">Lithospermum erythrorhizon</name>
    <name type="common">Purple gromwell</name>
    <name type="synonym">Lithospermum officinale var. erythrorhizon</name>
    <dbReference type="NCBI Taxonomy" id="34254"/>
    <lineage>
        <taxon>Eukaryota</taxon>
        <taxon>Viridiplantae</taxon>
        <taxon>Streptophyta</taxon>
        <taxon>Embryophyta</taxon>
        <taxon>Tracheophyta</taxon>
        <taxon>Spermatophyta</taxon>
        <taxon>Magnoliopsida</taxon>
        <taxon>eudicotyledons</taxon>
        <taxon>Gunneridae</taxon>
        <taxon>Pentapetalae</taxon>
        <taxon>asterids</taxon>
        <taxon>lamiids</taxon>
        <taxon>Boraginales</taxon>
        <taxon>Boraginaceae</taxon>
        <taxon>Boraginoideae</taxon>
        <taxon>Lithospermeae</taxon>
        <taxon>Lithospermum</taxon>
    </lineage>
</organism>
<dbReference type="InterPro" id="IPR029058">
    <property type="entry name" value="AB_hydrolase_fold"/>
</dbReference>
<feature type="signal peptide" evidence="1">
    <location>
        <begin position="1"/>
        <end position="21"/>
    </location>
</feature>
<dbReference type="AlphaFoldDB" id="A0AAV3NUA5"/>
<dbReference type="SUPFAM" id="SSF53474">
    <property type="entry name" value="alpha/beta-Hydrolases"/>
    <property type="match status" value="1"/>
</dbReference>
<dbReference type="Proteomes" id="UP001454036">
    <property type="component" value="Unassembled WGS sequence"/>
</dbReference>
<reference evidence="3 4" key="1">
    <citation type="submission" date="2024-01" db="EMBL/GenBank/DDBJ databases">
        <title>The complete chloroplast genome sequence of Lithospermum erythrorhizon: insights into the phylogenetic relationship among Boraginaceae species and the maternal lineages of purple gromwells.</title>
        <authorList>
            <person name="Okada T."/>
            <person name="Watanabe K."/>
        </authorList>
    </citation>
    <scope>NUCLEOTIDE SEQUENCE [LARGE SCALE GENOMIC DNA]</scope>
</reference>
<dbReference type="InterPro" id="IPR000073">
    <property type="entry name" value="AB_hydrolase_1"/>
</dbReference>
<dbReference type="EMBL" id="BAABME010015786">
    <property type="protein sequence ID" value="GAA0142959.1"/>
    <property type="molecule type" value="Genomic_DNA"/>
</dbReference>
<evidence type="ECO:0000259" key="2">
    <source>
        <dbReference type="Pfam" id="PF12697"/>
    </source>
</evidence>
<evidence type="ECO:0000313" key="3">
    <source>
        <dbReference type="EMBL" id="GAA0142959.1"/>
    </source>
</evidence>
<dbReference type="Pfam" id="PF12697">
    <property type="entry name" value="Abhydrolase_6"/>
    <property type="match status" value="1"/>
</dbReference>
<comment type="caution">
    <text evidence="3">The sequence shown here is derived from an EMBL/GenBank/DDBJ whole genome shotgun (WGS) entry which is preliminary data.</text>
</comment>
<dbReference type="GO" id="GO:0016787">
    <property type="term" value="F:hydrolase activity"/>
    <property type="evidence" value="ECO:0007669"/>
    <property type="project" value="UniProtKB-KW"/>
</dbReference>
<sequence length="336" mass="38709">MLRQGLGLALIMLIVIWLYESFVPPPPKICGTPGGPPVTGPRILLRDGRHLSYKEYGVPKHIAKFKIIFLHGHSTNKKDTFLASQGLFAEFQVYIVGFDRPGYGESDPDSRRTVKSTILDVEELVDHLELGQKIHVMGYSAGGFYVWGCLKYIPHRLEGAILIAPGVNFWWPQLPSSLVEEAFHQQSSWSLWNYLIAHYSPWLMYWWNTQNYFEPKMSKYRLTELDPDEENLLDYSTQQGLYESYLRDEIITFGEWEFEPLDLEDAFVGDESLVVHLWQGGNDSVVPVVLQRYIVERLSWVHYHEVPNGGHKFALDDIIKHQIFKTLVVNEPIVSA</sequence>
<dbReference type="PANTHER" id="PTHR45763:SF51">
    <property type="entry name" value="ALPHA_BETA-HYDROLASES SUPERFAMILY PROTEIN"/>
    <property type="match status" value="1"/>
</dbReference>
<dbReference type="PANTHER" id="PTHR45763">
    <property type="entry name" value="HYDROLASE, ALPHA/BETA FOLD FAMILY PROTEIN, EXPRESSED-RELATED"/>
    <property type="match status" value="1"/>
</dbReference>